<gene>
    <name evidence="1" type="ORF">Shyd_58930</name>
</gene>
<dbReference type="RefSeq" id="WP_226652343.1">
    <property type="nucleotide sequence ID" value="NZ_BNDW01000061.1"/>
</dbReference>
<evidence type="ECO:0000313" key="2">
    <source>
        <dbReference type="Proteomes" id="UP001052739"/>
    </source>
</evidence>
<name>A0ABQ3PHL8_9ACTN</name>
<reference evidence="1" key="1">
    <citation type="submission" date="2024-05" db="EMBL/GenBank/DDBJ databases">
        <title>Whole genome shotgun sequence of Streptomyces hydrogenans NBRC 13475.</title>
        <authorList>
            <person name="Komaki H."/>
            <person name="Tamura T."/>
        </authorList>
    </citation>
    <scope>NUCLEOTIDE SEQUENCE</scope>
    <source>
        <strain evidence="1">NBRC 13475</strain>
    </source>
</reference>
<protein>
    <submittedName>
        <fullName evidence="1">Uncharacterized protein</fullName>
    </submittedName>
</protein>
<organism evidence="1 2">
    <name type="scientific">Streptomyces hydrogenans</name>
    <dbReference type="NCBI Taxonomy" id="1873719"/>
    <lineage>
        <taxon>Bacteria</taxon>
        <taxon>Bacillati</taxon>
        <taxon>Actinomycetota</taxon>
        <taxon>Actinomycetes</taxon>
        <taxon>Kitasatosporales</taxon>
        <taxon>Streptomycetaceae</taxon>
        <taxon>Streptomyces</taxon>
    </lineage>
</organism>
<proteinExistence type="predicted"/>
<evidence type="ECO:0000313" key="1">
    <source>
        <dbReference type="EMBL" id="GHI24522.1"/>
    </source>
</evidence>
<comment type="caution">
    <text evidence="1">The sequence shown here is derived from an EMBL/GenBank/DDBJ whole genome shotgun (WGS) entry which is preliminary data.</text>
</comment>
<dbReference type="Proteomes" id="UP001052739">
    <property type="component" value="Unassembled WGS sequence"/>
</dbReference>
<accession>A0ABQ3PHL8</accession>
<dbReference type="EMBL" id="BNDW01000061">
    <property type="protein sequence ID" value="GHI24522.1"/>
    <property type="molecule type" value="Genomic_DNA"/>
</dbReference>
<sequence>MQQVVGVQNHGPALVMGVRGLHPVQLVAQVHEVRAQLVELEVQQLGEPVRCVVAEDDAGVALAAQPGRYGPVGEDLQQALGRLERPLVVLVHHMVQVLDLFGAS</sequence>
<keyword evidence="2" id="KW-1185">Reference proteome</keyword>